<evidence type="ECO:0000313" key="4">
    <source>
        <dbReference type="Proteomes" id="UP000005095"/>
    </source>
</evidence>
<dbReference type="EMBL" id="CM001555">
    <property type="protein sequence ID" value="EJG06824.1"/>
    <property type="molecule type" value="Genomic_DNA"/>
</dbReference>
<keyword evidence="2" id="KW-0808">Transferase</keyword>
<organism evidence="3 4">
    <name type="scientific">Methanofollis liminatans DSM 4140</name>
    <dbReference type="NCBI Taxonomy" id="28892"/>
    <lineage>
        <taxon>Archaea</taxon>
        <taxon>Methanobacteriati</taxon>
        <taxon>Methanobacteriota</taxon>
        <taxon>Stenosarchaea group</taxon>
        <taxon>Methanomicrobia</taxon>
        <taxon>Methanomicrobiales</taxon>
        <taxon>Methanomicrobiaceae</taxon>
        <taxon>Methanofollis</taxon>
    </lineage>
</organism>
<dbReference type="OrthoDB" id="132546at2157"/>
<evidence type="ECO:0000256" key="2">
    <source>
        <dbReference type="ARBA" id="ARBA00022679"/>
    </source>
</evidence>
<sequence>MNILLLDIHPPEDSRIKRHIRYLLDEGFNVYSININRHYKDLEEGAFSRAGESGYRKNLSPDQKGMLRTLRHNSYLLSSSITNDIFHMLQTMGMNLDLFTIIHVHDPCLLPAAKKLKKRFEEAKIVYDRHEAYEKYDMPIPILGRKITQVHRSFEKMASRSVDGVVTISDDYVTRCREFFPNAIVTAVPNFSNSNDYSSEVITSKISCYEAGSVTDLVYFGSLGNELDRDIDLIMRIAEDTLSHFQNVRFFMGGHTNNELLLMHFNRLSQEYPGRFQYLGYTPRSDVASITQGAHIGFFLLRPDALYWVKCSPNKIFEYLACGVIPVIRADCYYSDDLASCSLMYDKSAPDENIILGVRELISRPDLVKGMMERAFNLHTKFSFESVQARYLQLYQGLQGNLNEGG</sequence>
<dbReference type="SUPFAM" id="SSF53756">
    <property type="entry name" value="UDP-Glycosyltransferase/glycogen phosphorylase"/>
    <property type="match status" value="1"/>
</dbReference>
<keyword evidence="4" id="KW-1185">Reference proteome</keyword>
<dbReference type="PANTHER" id="PTHR12526:SF629">
    <property type="entry name" value="TEICHURONIC ACID BIOSYNTHESIS GLYCOSYLTRANSFERASE TUAH-RELATED"/>
    <property type="match status" value="1"/>
</dbReference>
<protein>
    <recommendedName>
        <fullName evidence="5">Glycosyl transferase group 1</fullName>
    </recommendedName>
</protein>
<accession>J0S8D3</accession>
<dbReference type="Gene3D" id="3.40.50.2000">
    <property type="entry name" value="Glycogen Phosphorylase B"/>
    <property type="match status" value="2"/>
</dbReference>
<dbReference type="STRING" id="28892.Metli_0866"/>
<proteinExistence type="predicted"/>
<dbReference type="RefSeq" id="WP_004038324.1">
    <property type="nucleotide sequence ID" value="NZ_CM001555.1"/>
</dbReference>
<reference evidence="3 4" key="1">
    <citation type="submission" date="2011-08" db="EMBL/GenBank/DDBJ databases">
        <title>The complete genome of Methanofollis liminatans DSM 4140.</title>
        <authorList>
            <consortium name="US DOE Joint Genome Institute (JGI-PGF)"/>
            <person name="Lucas S."/>
            <person name="Han J."/>
            <person name="Lapidus A."/>
            <person name="Bruce D."/>
            <person name="Goodwin L."/>
            <person name="Pitluck S."/>
            <person name="Peters L."/>
            <person name="Kyrpides N."/>
            <person name="Mavromatis K."/>
            <person name="Ivanova N."/>
            <person name="Mikhailova N."/>
            <person name="Lu M."/>
            <person name="Detter J.C."/>
            <person name="Tapia R."/>
            <person name="Han C."/>
            <person name="Land M."/>
            <person name="Hauser L."/>
            <person name="Markowitz V."/>
            <person name="Cheng J.-F."/>
            <person name="Hugenholtz P."/>
            <person name="Woyke T."/>
            <person name="Wu D."/>
            <person name="Spring S."/>
            <person name="Schuler E."/>
            <person name="Brambilla E."/>
            <person name="Klenk H.-P."/>
            <person name="Eisen J.A."/>
        </authorList>
    </citation>
    <scope>NUCLEOTIDE SEQUENCE [LARGE SCALE GENOMIC DNA]</scope>
    <source>
        <strain evidence="3 4">DSM 4140</strain>
    </source>
</reference>
<dbReference type="AlphaFoldDB" id="J0S8D3"/>
<evidence type="ECO:0000313" key="3">
    <source>
        <dbReference type="EMBL" id="EJG06824.1"/>
    </source>
</evidence>
<dbReference type="GO" id="GO:0016757">
    <property type="term" value="F:glycosyltransferase activity"/>
    <property type="evidence" value="ECO:0007669"/>
    <property type="project" value="UniProtKB-KW"/>
</dbReference>
<dbReference type="HOGENOM" id="CLU_679009_0_0_2"/>
<evidence type="ECO:0008006" key="5">
    <source>
        <dbReference type="Google" id="ProtNLM"/>
    </source>
</evidence>
<keyword evidence="1" id="KW-0328">Glycosyltransferase</keyword>
<dbReference type="Proteomes" id="UP000005095">
    <property type="component" value="Chromosome"/>
</dbReference>
<gene>
    <name evidence="3" type="ORF">Metli_0866</name>
</gene>
<dbReference type="PANTHER" id="PTHR12526">
    <property type="entry name" value="GLYCOSYLTRANSFERASE"/>
    <property type="match status" value="1"/>
</dbReference>
<evidence type="ECO:0000256" key="1">
    <source>
        <dbReference type="ARBA" id="ARBA00022676"/>
    </source>
</evidence>
<name>J0S8D3_9EURY</name>